<dbReference type="SMART" id="SM00855">
    <property type="entry name" value="PGAM"/>
    <property type="match status" value="1"/>
</dbReference>
<dbReference type="PANTHER" id="PTHR48100">
    <property type="entry name" value="BROAD-SPECIFICITY PHOSPHATASE YOR283W-RELATED"/>
    <property type="match status" value="1"/>
</dbReference>
<sequence>MKLMIVRHGEPDYSIDSLTPKGWREAELLAKRLSKLDIKDFYVSPLGRAQDTASFTLKKMGRQAKVLPWLHEFDAPMRKPNYPEKDTVTWDWLPQDWMADERFFHYDQWLENEYMQKYGVKEKYDQVIQKFDQFMEGYGYKREGHFYRVVKANHDLVVLFCHFGLECVLLSHLLGVSPMILWHNTCVLPSAVTLLISEERKKGIGAFRMNYMGDISHLYAGNEEPSFAVRFCETFEDDTRH</sequence>
<dbReference type="Gene3D" id="3.40.50.1240">
    <property type="entry name" value="Phosphoglycerate mutase-like"/>
    <property type="match status" value="1"/>
</dbReference>
<evidence type="ECO:0000313" key="1">
    <source>
        <dbReference type="EMBL" id="MCU6766367.1"/>
    </source>
</evidence>
<proteinExistence type="predicted"/>
<dbReference type="PANTHER" id="PTHR48100:SF1">
    <property type="entry name" value="HISTIDINE PHOSPHATASE FAMILY PROTEIN-RELATED"/>
    <property type="match status" value="1"/>
</dbReference>
<evidence type="ECO:0000313" key="2">
    <source>
        <dbReference type="Proteomes" id="UP001652409"/>
    </source>
</evidence>
<dbReference type="InterPro" id="IPR050275">
    <property type="entry name" value="PGM_Phosphatase"/>
</dbReference>
<accession>A0ABT2TXT4</accession>
<dbReference type="SUPFAM" id="SSF53254">
    <property type="entry name" value="Phosphoglycerate mutase-like"/>
    <property type="match status" value="1"/>
</dbReference>
<protein>
    <submittedName>
        <fullName evidence="1">Phosphoglycerate mutase family protein</fullName>
    </submittedName>
</protein>
<keyword evidence="2" id="KW-1185">Reference proteome</keyword>
<name>A0ABT2TXT4_9FIRM</name>
<reference evidence="1 2" key="1">
    <citation type="journal article" date="2021" name="ISME Commun">
        <title>Automated analysis of genomic sequences facilitates high-throughput and comprehensive description of bacteria.</title>
        <authorList>
            <person name="Hitch T.C.A."/>
        </authorList>
    </citation>
    <scope>NUCLEOTIDE SEQUENCE [LARGE SCALE GENOMIC DNA]</scope>
    <source>
        <strain evidence="1 2">Sanger_23</strain>
    </source>
</reference>
<dbReference type="CDD" id="cd07067">
    <property type="entry name" value="HP_PGM_like"/>
    <property type="match status" value="1"/>
</dbReference>
<dbReference type="EMBL" id="JAOQJL010000029">
    <property type="protein sequence ID" value="MCU6766367.1"/>
    <property type="molecule type" value="Genomic_DNA"/>
</dbReference>
<dbReference type="InterPro" id="IPR013078">
    <property type="entry name" value="His_Pase_superF_clade-1"/>
</dbReference>
<dbReference type="RefSeq" id="WP_158422191.1">
    <property type="nucleotide sequence ID" value="NZ_JAOQJL010000029.1"/>
</dbReference>
<dbReference type="Pfam" id="PF00300">
    <property type="entry name" value="His_Phos_1"/>
    <property type="match status" value="1"/>
</dbReference>
<comment type="caution">
    <text evidence="1">The sequence shown here is derived from an EMBL/GenBank/DDBJ whole genome shotgun (WGS) entry which is preliminary data.</text>
</comment>
<dbReference type="InterPro" id="IPR029033">
    <property type="entry name" value="His_PPase_superfam"/>
</dbReference>
<gene>
    <name evidence="1" type="ORF">OCV61_13260</name>
</gene>
<dbReference type="Proteomes" id="UP001652409">
    <property type="component" value="Unassembled WGS sequence"/>
</dbReference>
<organism evidence="1 2">
    <name type="scientific">Blautia ammoniilytica</name>
    <dbReference type="NCBI Taxonomy" id="2981782"/>
    <lineage>
        <taxon>Bacteria</taxon>
        <taxon>Bacillati</taxon>
        <taxon>Bacillota</taxon>
        <taxon>Clostridia</taxon>
        <taxon>Lachnospirales</taxon>
        <taxon>Lachnospiraceae</taxon>
        <taxon>Blautia</taxon>
    </lineage>
</organism>